<accession>A0A6A6QRN3</accession>
<evidence type="ECO:0000256" key="1">
    <source>
        <dbReference type="SAM" id="MobiDB-lite"/>
    </source>
</evidence>
<protein>
    <submittedName>
        <fullName evidence="2">Uncharacterized protein</fullName>
    </submittedName>
</protein>
<feature type="region of interest" description="Disordered" evidence="1">
    <location>
        <begin position="1"/>
        <end position="38"/>
    </location>
</feature>
<dbReference type="AlphaFoldDB" id="A0A6A6QRN3"/>
<sequence length="128" mass="14206">MSTEKLPLESTNETVPKNHIPTTGSSSNVPAESSKSAAKRILSAPVNLLAYIFPEVDYTIQGTKYTMERRRKSQLQQASSVSRRAESTSEMAEPPPPPPYEPPPYEPQDGERFRSGAANERRDATNRD</sequence>
<feature type="region of interest" description="Disordered" evidence="1">
    <location>
        <begin position="68"/>
        <end position="128"/>
    </location>
</feature>
<proteinExistence type="predicted"/>
<dbReference type="Proteomes" id="UP000799750">
    <property type="component" value="Unassembled WGS sequence"/>
</dbReference>
<feature type="compositionally biased region" description="Pro residues" evidence="1">
    <location>
        <begin position="93"/>
        <end position="106"/>
    </location>
</feature>
<gene>
    <name evidence="2" type="ORF">BU16DRAFT_562459</name>
</gene>
<organism evidence="2 3">
    <name type="scientific">Lophium mytilinum</name>
    <dbReference type="NCBI Taxonomy" id="390894"/>
    <lineage>
        <taxon>Eukaryota</taxon>
        <taxon>Fungi</taxon>
        <taxon>Dikarya</taxon>
        <taxon>Ascomycota</taxon>
        <taxon>Pezizomycotina</taxon>
        <taxon>Dothideomycetes</taxon>
        <taxon>Pleosporomycetidae</taxon>
        <taxon>Mytilinidiales</taxon>
        <taxon>Mytilinidiaceae</taxon>
        <taxon>Lophium</taxon>
    </lineage>
</organism>
<keyword evidence="3" id="KW-1185">Reference proteome</keyword>
<name>A0A6A6QRN3_9PEZI</name>
<reference evidence="2" key="1">
    <citation type="journal article" date="2020" name="Stud. Mycol.">
        <title>101 Dothideomycetes genomes: a test case for predicting lifestyles and emergence of pathogens.</title>
        <authorList>
            <person name="Haridas S."/>
            <person name="Albert R."/>
            <person name="Binder M."/>
            <person name="Bloem J."/>
            <person name="Labutti K."/>
            <person name="Salamov A."/>
            <person name="Andreopoulos B."/>
            <person name="Baker S."/>
            <person name="Barry K."/>
            <person name="Bills G."/>
            <person name="Bluhm B."/>
            <person name="Cannon C."/>
            <person name="Castanera R."/>
            <person name="Culley D."/>
            <person name="Daum C."/>
            <person name="Ezra D."/>
            <person name="Gonzalez J."/>
            <person name="Henrissat B."/>
            <person name="Kuo A."/>
            <person name="Liang C."/>
            <person name="Lipzen A."/>
            <person name="Lutzoni F."/>
            <person name="Magnuson J."/>
            <person name="Mondo S."/>
            <person name="Nolan M."/>
            <person name="Ohm R."/>
            <person name="Pangilinan J."/>
            <person name="Park H.-J."/>
            <person name="Ramirez L."/>
            <person name="Alfaro M."/>
            <person name="Sun H."/>
            <person name="Tritt A."/>
            <person name="Yoshinaga Y."/>
            <person name="Zwiers L.-H."/>
            <person name="Turgeon B."/>
            <person name="Goodwin S."/>
            <person name="Spatafora J."/>
            <person name="Crous P."/>
            <person name="Grigoriev I."/>
        </authorList>
    </citation>
    <scope>NUCLEOTIDE SEQUENCE</scope>
    <source>
        <strain evidence="2">CBS 269.34</strain>
    </source>
</reference>
<evidence type="ECO:0000313" key="3">
    <source>
        <dbReference type="Proteomes" id="UP000799750"/>
    </source>
</evidence>
<evidence type="ECO:0000313" key="2">
    <source>
        <dbReference type="EMBL" id="KAF2494829.1"/>
    </source>
</evidence>
<feature type="compositionally biased region" description="Basic and acidic residues" evidence="1">
    <location>
        <begin position="109"/>
        <end position="128"/>
    </location>
</feature>
<feature type="compositionally biased region" description="Polar residues" evidence="1">
    <location>
        <begin position="1"/>
        <end position="36"/>
    </location>
</feature>
<dbReference type="EMBL" id="MU004190">
    <property type="protein sequence ID" value="KAF2494829.1"/>
    <property type="molecule type" value="Genomic_DNA"/>
</dbReference>